<accession>A0ABW7BV90</accession>
<name>A0ABW7BV90_9ACTN</name>
<dbReference type="Proteomes" id="UP001604282">
    <property type="component" value="Unassembled WGS sequence"/>
</dbReference>
<evidence type="ECO:0000256" key="1">
    <source>
        <dbReference type="SAM" id="MobiDB-lite"/>
    </source>
</evidence>
<sequence>MSASPMSRWAFSSTKAIARRSVSLCASRPSRGPAPSPRTVLGSEASATAAKCRAALAATSSPTSPGPPSTWSRT</sequence>
<keyword evidence="3" id="KW-1185">Reference proteome</keyword>
<reference evidence="2 3" key="1">
    <citation type="submission" date="2024-10" db="EMBL/GenBank/DDBJ databases">
        <title>The Natural Products Discovery Center: Release of the First 8490 Sequenced Strains for Exploring Actinobacteria Biosynthetic Diversity.</title>
        <authorList>
            <person name="Kalkreuter E."/>
            <person name="Kautsar S.A."/>
            <person name="Yang D."/>
            <person name="Bader C.D."/>
            <person name="Teijaro C.N."/>
            <person name="Fluegel L."/>
            <person name="Davis C.M."/>
            <person name="Simpson J.R."/>
            <person name="Lauterbach L."/>
            <person name="Steele A.D."/>
            <person name="Gui C."/>
            <person name="Meng S."/>
            <person name="Li G."/>
            <person name="Viehrig K."/>
            <person name="Ye F."/>
            <person name="Su P."/>
            <person name="Kiefer A.F."/>
            <person name="Nichols A."/>
            <person name="Cepeda A.J."/>
            <person name="Yan W."/>
            <person name="Fan B."/>
            <person name="Jiang Y."/>
            <person name="Adhikari A."/>
            <person name="Zheng C.-J."/>
            <person name="Schuster L."/>
            <person name="Cowan T.M."/>
            <person name="Smanski M.J."/>
            <person name="Chevrette M.G."/>
            <person name="De Carvalho L.P.S."/>
            <person name="Shen B."/>
        </authorList>
    </citation>
    <scope>NUCLEOTIDE SEQUENCE [LARGE SCALE GENOMIC DNA]</scope>
    <source>
        <strain evidence="2 3">NPDC048229</strain>
    </source>
</reference>
<feature type="compositionally biased region" description="Low complexity" evidence="1">
    <location>
        <begin position="43"/>
        <end position="74"/>
    </location>
</feature>
<evidence type="ECO:0000313" key="2">
    <source>
        <dbReference type="EMBL" id="MFG3191428.1"/>
    </source>
</evidence>
<dbReference type="EMBL" id="JBICZW010000013">
    <property type="protein sequence ID" value="MFG3191428.1"/>
    <property type="molecule type" value="Genomic_DNA"/>
</dbReference>
<evidence type="ECO:0000313" key="3">
    <source>
        <dbReference type="Proteomes" id="UP001604282"/>
    </source>
</evidence>
<proteinExistence type="predicted"/>
<organism evidence="2 3">
    <name type="scientific">Streptomyces omiyaensis</name>
    <dbReference type="NCBI Taxonomy" id="68247"/>
    <lineage>
        <taxon>Bacteria</taxon>
        <taxon>Bacillati</taxon>
        <taxon>Actinomycetota</taxon>
        <taxon>Actinomycetes</taxon>
        <taxon>Kitasatosporales</taxon>
        <taxon>Streptomycetaceae</taxon>
        <taxon>Streptomyces</taxon>
    </lineage>
</organism>
<protein>
    <submittedName>
        <fullName evidence="2">Uncharacterized protein</fullName>
    </submittedName>
</protein>
<gene>
    <name evidence="2" type="ORF">ACGFYS_21115</name>
</gene>
<feature type="region of interest" description="Disordered" evidence="1">
    <location>
        <begin position="24"/>
        <end position="74"/>
    </location>
</feature>
<comment type="caution">
    <text evidence="2">The sequence shown here is derived from an EMBL/GenBank/DDBJ whole genome shotgun (WGS) entry which is preliminary data.</text>
</comment>
<dbReference type="RefSeq" id="WP_392883360.1">
    <property type="nucleotide sequence ID" value="NZ_JBICZW010000013.1"/>
</dbReference>